<feature type="region of interest" description="Disordered" evidence="2">
    <location>
        <begin position="1"/>
        <end position="29"/>
    </location>
</feature>
<accession>A0ABT1K8C8</accession>
<dbReference type="SMART" id="SM00342">
    <property type="entry name" value="HTH_ARAC"/>
    <property type="match status" value="1"/>
</dbReference>
<dbReference type="Gene3D" id="1.10.10.60">
    <property type="entry name" value="Homeodomain-like"/>
    <property type="match status" value="1"/>
</dbReference>
<dbReference type="PANTHER" id="PTHR47894">
    <property type="entry name" value="HTH-TYPE TRANSCRIPTIONAL REGULATOR GADX"/>
    <property type="match status" value="1"/>
</dbReference>
<dbReference type="Pfam" id="PF12833">
    <property type="entry name" value="HTH_18"/>
    <property type="match status" value="1"/>
</dbReference>
<organism evidence="4 5">
    <name type="scientific">Nonomuraea roseoviolacea subsp. carminata</name>
    <dbReference type="NCBI Taxonomy" id="160689"/>
    <lineage>
        <taxon>Bacteria</taxon>
        <taxon>Bacillati</taxon>
        <taxon>Actinomycetota</taxon>
        <taxon>Actinomycetes</taxon>
        <taxon>Streptosporangiales</taxon>
        <taxon>Streptosporangiaceae</taxon>
        <taxon>Nonomuraea</taxon>
    </lineage>
</organism>
<evidence type="ECO:0000313" key="4">
    <source>
        <dbReference type="EMBL" id="MCP2349932.1"/>
    </source>
</evidence>
<comment type="caution">
    <text evidence="4">The sequence shown here is derived from an EMBL/GenBank/DDBJ whole genome shotgun (WGS) entry which is preliminary data.</text>
</comment>
<evidence type="ECO:0000256" key="1">
    <source>
        <dbReference type="ARBA" id="ARBA00023125"/>
    </source>
</evidence>
<name>A0ABT1K8C8_9ACTN</name>
<sequence>MMPSSESPPRTGASSAGPDADPGQSPGFNLEWAAAFDPKRVERLTGVEAVNARIESTVEHAGEVLSTHAVRRPAGGEPAARRRMLDNLGKGIRYRTILHRAILAMPGELAYFTELHRAGDHHRVTAQQIQTMVLVDRATAFVPLVPNTPAAGALVIRQPGIVATLVNLFEYTWAASTDLEPAEAYLSESERQALDLLGRLRAFLADGFVGRTVTLETAARHVGLSPRRLQQRLREADTSWRAELERVRDEVATSLLAERRLPVGAIAARLGYSDARAFRRRSCAGTASARTSSARRRVLSPFDRLLSSPPRRGPRSFAA</sequence>
<dbReference type="EMBL" id="JAMZEC010000001">
    <property type="protein sequence ID" value="MCP2349932.1"/>
    <property type="molecule type" value="Genomic_DNA"/>
</dbReference>
<keyword evidence="1" id="KW-0238">DNA-binding</keyword>
<feature type="compositionally biased region" description="Polar residues" evidence="2">
    <location>
        <begin position="1"/>
        <end position="14"/>
    </location>
</feature>
<keyword evidence="5" id="KW-1185">Reference proteome</keyword>
<dbReference type="Proteomes" id="UP001320766">
    <property type="component" value="Unassembled WGS sequence"/>
</dbReference>
<reference evidence="4 5" key="1">
    <citation type="submission" date="2022-06" db="EMBL/GenBank/DDBJ databases">
        <title>Sequencing the genomes of 1000 actinobacteria strains.</title>
        <authorList>
            <person name="Klenk H.-P."/>
        </authorList>
    </citation>
    <scope>NUCLEOTIDE SEQUENCE [LARGE SCALE GENOMIC DNA]</scope>
    <source>
        <strain evidence="4 5">DSM 44170</strain>
    </source>
</reference>
<dbReference type="PANTHER" id="PTHR47894:SF1">
    <property type="entry name" value="HTH-TYPE TRANSCRIPTIONAL REGULATOR VQSM"/>
    <property type="match status" value="1"/>
</dbReference>
<evidence type="ECO:0000256" key="2">
    <source>
        <dbReference type="SAM" id="MobiDB-lite"/>
    </source>
</evidence>
<protein>
    <submittedName>
        <fullName evidence="4">AraC-like DNA-binding protein</fullName>
    </submittedName>
</protein>
<evidence type="ECO:0000259" key="3">
    <source>
        <dbReference type="PROSITE" id="PS01124"/>
    </source>
</evidence>
<feature type="domain" description="HTH araC/xylS-type" evidence="3">
    <location>
        <begin position="198"/>
        <end position="280"/>
    </location>
</feature>
<dbReference type="RefSeq" id="WP_253774899.1">
    <property type="nucleotide sequence ID" value="NZ_BAAAVE010000021.1"/>
</dbReference>
<dbReference type="PROSITE" id="PS01124">
    <property type="entry name" value="HTH_ARAC_FAMILY_2"/>
    <property type="match status" value="1"/>
</dbReference>
<gene>
    <name evidence="4" type="ORF">HD595_006054</name>
</gene>
<dbReference type="InterPro" id="IPR018060">
    <property type="entry name" value="HTH_AraC"/>
</dbReference>
<proteinExistence type="predicted"/>
<evidence type="ECO:0000313" key="5">
    <source>
        <dbReference type="Proteomes" id="UP001320766"/>
    </source>
</evidence>